<keyword evidence="1" id="KW-0880">Kelch repeat</keyword>
<dbReference type="Proteomes" id="UP001652642">
    <property type="component" value="Chromosome 7"/>
</dbReference>
<feature type="domain" description="BTB" evidence="3">
    <location>
        <begin position="27"/>
        <end position="94"/>
    </location>
</feature>
<dbReference type="OrthoDB" id="6482909at2759"/>
<dbReference type="Gene3D" id="1.25.40.420">
    <property type="match status" value="1"/>
</dbReference>
<keyword evidence="2" id="KW-0677">Repeat</keyword>
<evidence type="ECO:0000256" key="2">
    <source>
        <dbReference type="ARBA" id="ARBA00022737"/>
    </source>
</evidence>
<dbReference type="Pfam" id="PF07707">
    <property type="entry name" value="BACK"/>
    <property type="match status" value="1"/>
</dbReference>
<evidence type="ECO:0000259" key="3">
    <source>
        <dbReference type="PROSITE" id="PS50097"/>
    </source>
</evidence>
<dbReference type="RefSeq" id="XP_020660650.2">
    <property type="nucleotide sequence ID" value="XM_020804991.2"/>
</dbReference>
<dbReference type="InterPro" id="IPR000210">
    <property type="entry name" value="BTB/POZ_dom"/>
</dbReference>
<dbReference type="SMART" id="SM00612">
    <property type="entry name" value="Kelch"/>
    <property type="match status" value="2"/>
</dbReference>
<dbReference type="InParanoid" id="A0A6J0UN19"/>
<dbReference type="SMART" id="SM00225">
    <property type="entry name" value="BTB"/>
    <property type="match status" value="1"/>
</dbReference>
<proteinExistence type="predicted"/>
<evidence type="ECO:0000313" key="4">
    <source>
        <dbReference type="Proteomes" id="UP001652642"/>
    </source>
</evidence>
<dbReference type="PANTHER" id="PTHR45632">
    <property type="entry name" value="LD33804P"/>
    <property type="match status" value="1"/>
</dbReference>
<dbReference type="InterPro" id="IPR006652">
    <property type="entry name" value="Kelch_1"/>
</dbReference>
<evidence type="ECO:0000256" key="1">
    <source>
        <dbReference type="ARBA" id="ARBA00022441"/>
    </source>
</evidence>
<dbReference type="PROSITE" id="PS50097">
    <property type="entry name" value="BTB"/>
    <property type="match status" value="1"/>
</dbReference>
<keyword evidence="4" id="KW-1185">Reference proteome</keyword>
<dbReference type="Pfam" id="PF00651">
    <property type="entry name" value="BTB"/>
    <property type="match status" value="1"/>
</dbReference>
<name>A0A6J0UN19_9SAUR</name>
<dbReference type="KEGG" id="pvt:110085133"/>
<protein>
    <submittedName>
        <fullName evidence="5">Kelch-like protein 25</fullName>
    </submittedName>
</protein>
<gene>
    <name evidence="5" type="primary">LOC110085133</name>
</gene>
<dbReference type="InterPro" id="IPR011705">
    <property type="entry name" value="BACK"/>
</dbReference>
<dbReference type="Gene3D" id="3.30.710.10">
    <property type="entry name" value="Potassium Channel Kv1.1, Chain A"/>
    <property type="match status" value="1"/>
</dbReference>
<dbReference type="SUPFAM" id="SSF117281">
    <property type="entry name" value="Kelch motif"/>
    <property type="match status" value="2"/>
</dbReference>
<sequence>MESDGTQTLKKCIREGIKNLYETQQLCDVTLVADGKRFPCHRPLLASISLYFQRMFASTFKESLEGEVFLMDLSATSLQNLLGYIYMGDLLLQEAEAEELFVAASRLQITPALEIITRFLMERISMENCLGLYALAYSHNHQPLLRPALRYVAFHFEHLSEEACFLSVDFHALLNILTSDCLAVASEATVYRAVRRWVQHNPDERLAKLPLLMDHVRLPLLTPEELAEVRVETEELYECVRLPWEELGVSERLWASRGLRKGMYHDGVVCVGLPKWSDVNVGGEELDSHVHFFDPCTEQWEQLPDLRSLISPSCVSMGHKLYVAGGQHLDGCYSESLLVYDTIGGFWSPLPSMSTARAGHALLLCEKKLYIAGGWDTTGTLVSAESYDLERETWAAITDLPFALAYFSSATLGSNLYLIGGEMGDADPAVPHKGFLVYEVGCGEWSQISTDFECYEASAIPVGDSIFVVGGLTGDDRQGNRQFTPRCAYLRQDGTLNREVSVPPLPVAISYPGVVRWKKRIYVFGGDRNNLYSSAIHFWEPGQPNWTRCSAVLPDPNYGAFGFSCVPLKVPRENILAVFHRGSTPSTDGHGEDG</sequence>
<dbReference type="SUPFAM" id="SSF54695">
    <property type="entry name" value="POZ domain"/>
    <property type="match status" value="1"/>
</dbReference>
<dbReference type="InterPro" id="IPR017096">
    <property type="entry name" value="BTB-kelch_protein"/>
</dbReference>
<dbReference type="AlphaFoldDB" id="A0A6J0UN19"/>
<accession>A0A6J0UN19</accession>
<dbReference type="SMART" id="SM00875">
    <property type="entry name" value="BACK"/>
    <property type="match status" value="1"/>
</dbReference>
<dbReference type="GeneID" id="110085133"/>
<dbReference type="InterPro" id="IPR015915">
    <property type="entry name" value="Kelch-typ_b-propeller"/>
</dbReference>
<evidence type="ECO:0000313" key="5">
    <source>
        <dbReference type="RefSeq" id="XP_020660650.2"/>
    </source>
</evidence>
<dbReference type="InterPro" id="IPR011333">
    <property type="entry name" value="SKP1/BTB/POZ_sf"/>
</dbReference>
<dbReference type="PIRSF" id="PIRSF037037">
    <property type="entry name" value="Kelch-like_protein_gigaxonin"/>
    <property type="match status" value="1"/>
</dbReference>
<organism evidence="4 5">
    <name type="scientific">Pogona vitticeps</name>
    <name type="common">central bearded dragon</name>
    <dbReference type="NCBI Taxonomy" id="103695"/>
    <lineage>
        <taxon>Eukaryota</taxon>
        <taxon>Metazoa</taxon>
        <taxon>Chordata</taxon>
        <taxon>Craniata</taxon>
        <taxon>Vertebrata</taxon>
        <taxon>Euteleostomi</taxon>
        <taxon>Lepidosauria</taxon>
        <taxon>Squamata</taxon>
        <taxon>Bifurcata</taxon>
        <taxon>Unidentata</taxon>
        <taxon>Episquamata</taxon>
        <taxon>Toxicofera</taxon>
        <taxon>Iguania</taxon>
        <taxon>Acrodonta</taxon>
        <taxon>Agamidae</taxon>
        <taxon>Amphibolurinae</taxon>
        <taxon>Pogona</taxon>
    </lineage>
</organism>
<dbReference type="Pfam" id="PF24681">
    <property type="entry name" value="Kelch_KLHDC2_KLHL20_DRC7"/>
    <property type="match status" value="1"/>
</dbReference>
<dbReference type="Gene3D" id="2.120.10.80">
    <property type="entry name" value="Kelch-type beta propeller"/>
    <property type="match status" value="2"/>
</dbReference>
<dbReference type="PANTHER" id="PTHR45632:SF5">
    <property type="entry name" value="KELCH-LIKE PROTEIN 22"/>
    <property type="match status" value="1"/>
</dbReference>
<reference evidence="5" key="1">
    <citation type="submission" date="2025-08" db="UniProtKB">
        <authorList>
            <consortium name="RefSeq"/>
        </authorList>
    </citation>
    <scope>IDENTIFICATION</scope>
</reference>